<dbReference type="InterPro" id="IPR050793">
    <property type="entry name" value="CMP-NeuNAc_synthase"/>
</dbReference>
<dbReference type="OrthoDB" id="9805604at2"/>
<dbReference type="GO" id="GO:0016788">
    <property type="term" value="F:hydrolase activity, acting on ester bonds"/>
    <property type="evidence" value="ECO:0007669"/>
    <property type="project" value="InterPro"/>
</dbReference>
<feature type="binding site" evidence="7">
    <location>
        <position position="10"/>
    </location>
    <ligand>
        <name>Mg(2+)</name>
        <dbReference type="ChEBI" id="CHEBI:18420"/>
    </ligand>
</feature>
<dbReference type="PANTHER" id="PTHR21485:SF3">
    <property type="entry name" value="N-ACYLNEURAMINATE CYTIDYLYLTRANSFERASE"/>
    <property type="match status" value="1"/>
</dbReference>
<evidence type="ECO:0000313" key="8">
    <source>
        <dbReference type="EMBL" id="RDK88517.1"/>
    </source>
</evidence>
<dbReference type="EMBL" id="QRAO01000001">
    <property type="protein sequence ID" value="RDK88517.1"/>
    <property type="molecule type" value="Genomic_DNA"/>
</dbReference>
<protein>
    <submittedName>
        <fullName evidence="8">3-deoxy-D-manno-octulosonate 8-phosphate phosphatase (KDO 8-P phosphatase)</fullName>
    </submittedName>
</protein>
<sequence>MALPKLVITDIDGVWTDGSMYYDDINQEFKRFNTSDSVGVLFLKYLEVPLVIMTGENTQIVQRRAEKLKISEVHLGVKNKLKLAKEVCRQYKITLAEVGFIGDDINDLELLQQVGFSAVPSNAPQYVKDKVDLVLQTKGGDGAFREFVEHLVFKYSSIETMLQLYYKEKNLRQ</sequence>
<dbReference type="AlphaFoldDB" id="A0A370QJF9"/>
<dbReference type="InterPro" id="IPR010023">
    <property type="entry name" value="KdsC_fam"/>
</dbReference>
<evidence type="ECO:0000313" key="9">
    <source>
        <dbReference type="Proteomes" id="UP000255317"/>
    </source>
</evidence>
<dbReference type="GO" id="GO:0046872">
    <property type="term" value="F:metal ion binding"/>
    <property type="evidence" value="ECO:0007669"/>
    <property type="project" value="UniProtKB-KW"/>
</dbReference>
<dbReference type="SFLD" id="SFLDS00003">
    <property type="entry name" value="Haloacid_Dehalogenase"/>
    <property type="match status" value="1"/>
</dbReference>
<keyword evidence="9" id="KW-1185">Reference proteome</keyword>
<feature type="binding site" evidence="7">
    <location>
        <position position="103"/>
    </location>
    <ligand>
        <name>Mg(2+)</name>
        <dbReference type="ChEBI" id="CHEBI:18420"/>
    </ligand>
</feature>
<dbReference type="RefSeq" id="WP_115122214.1">
    <property type="nucleotide sequence ID" value="NZ_QRAO01000001.1"/>
</dbReference>
<comment type="subunit">
    <text evidence="3">Homotetramer.</text>
</comment>
<dbReference type="PIRSF" id="PIRSF006118">
    <property type="entry name" value="KDO8-P_Ptase"/>
    <property type="match status" value="1"/>
</dbReference>
<evidence type="ECO:0000256" key="2">
    <source>
        <dbReference type="ARBA" id="ARBA00005893"/>
    </source>
</evidence>
<evidence type="ECO:0000256" key="4">
    <source>
        <dbReference type="ARBA" id="ARBA00022723"/>
    </source>
</evidence>
<gene>
    <name evidence="8" type="ORF">C8D94_101391</name>
</gene>
<keyword evidence="5" id="KW-0378">Hydrolase</keyword>
<dbReference type="Pfam" id="PF08282">
    <property type="entry name" value="Hydrolase_3"/>
    <property type="match status" value="1"/>
</dbReference>
<dbReference type="GO" id="GO:0008781">
    <property type="term" value="F:N-acylneuraminate cytidylyltransferase activity"/>
    <property type="evidence" value="ECO:0007669"/>
    <property type="project" value="TreeGrafter"/>
</dbReference>
<evidence type="ECO:0000256" key="6">
    <source>
        <dbReference type="ARBA" id="ARBA00022842"/>
    </source>
</evidence>
<organism evidence="8 9">
    <name type="scientific">Marinirhabdus gelatinilytica</name>
    <dbReference type="NCBI Taxonomy" id="1703343"/>
    <lineage>
        <taxon>Bacteria</taxon>
        <taxon>Pseudomonadati</taxon>
        <taxon>Bacteroidota</taxon>
        <taxon>Flavobacteriia</taxon>
        <taxon>Flavobacteriales</taxon>
        <taxon>Flavobacteriaceae</taxon>
    </lineage>
</organism>
<keyword evidence="6 7" id="KW-0460">Magnesium</keyword>
<dbReference type="FunFam" id="3.40.50.1000:FF:000029">
    <property type="entry name" value="3-deoxy-D-manno-octulosonate 8-phosphate phosphatase KdsC"/>
    <property type="match status" value="1"/>
</dbReference>
<evidence type="ECO:0000256" key="7">
    <source>
        <dbReference type="PIRSR" id="PIRSR006118-2"/>
    </source>
</evidence>
<dbReference type="InterPro" id="IPR023214">
    <property type="entry name" value="HAD_sf"/>
</dbReference>
<comment type="caution">
    <text evidence="8">The sequence shown here is derived from an EMBL/GenBank/DDBJ whole genome shotgun (WGS) entry which is preliminary data.</text>
</comment>
<name>A0A370QJF9_9FLAO</name>
<evidence type="ECO:0000256" key="1">
    <source>
        <dbReference type="ARBA" id="ARBA00001946"/>
    </source>
</evidence>
<evidence type="ECO:0000256" key="3">
    <source>
        <dbReference type="ARBA" id="ARBA00011881"/>
    </source>
</evidence>
<accession>A0A370QJF9</accession>
<feature type="binding site" evidence="7">
    <location>
        <position position="12"/>
    </location>
    <ligand>
        <name>substrate</name>
    </ligand>
</feature>
<keyword evidence="4 7" id="KW-0479">Metal-binding</keyword>
<reference evidence="8 9" key="1">
    <citation type="submission" date="2018-07" db="EMBL/GenBank/DDBJ databases">
        <title>Genomic Encyclopedia of Type Strains, Phase IV (KMG-IV): sequencing the most valuable type-strain genomes for metagenomic binning, comparative biology and taxonomic classification.</title>
        <authorList>
            <person name="Goeker M."/>
        </authorList>
    </citation>
    <scope>NUCLEOTIDE SEQUENCE [LARGE SCALE GENOMIC DNA]</scope>
    <source>
        <strain evidence="8 9">DSM 101478</strain>
    </source>
</reference>
<dbReference type="SFLD" id="SFLDG01138">
    <property type="entry name" value="C1.6.2:_Deoxy-d-mannose-octulo"/>
    <property type="match status" value="1"/>
</dbReference>
<dbReference type="PANTHER" id="PTHR21485">
    <property type="entry name" value="HAD SUPERFAMILY MEMBERS CMAS AND KDSC"/>
    <property type="match status" value="1"/>
</dbReference>
<proteinExistence type="inferred from homology"/>
<evidence type="ECO:0000256" key="5">
    <source>
        <dbReference type="ARBA" id="ARBA00022801"/>
    </source>
</evidence>
<dbReference type="SFLD" id="SFLDG01136">
    <property type="entry name" value="C1.6:_Phosphoserine_Phosphatas"/>
    <property type="match status" value="1"/>
</dbReference>
<dbReference type="SUPFAM" id="SSF56784">
    <property type="entry name" value="HAD-like"/>
    <property type="match status" value="1"/>
</dbReference>
<comment type="cofactor">
    <cofactor evidence="1 7">
        <name>Mg(2+)</name>
        <dbReference type="ChEBI" id="CHEBI:18420"/>
    </cofactor>
</comment>
<dbReference type="NCBIfam" id="TIGR01670">
    <property type="entry name" value="KdsC-phosphatas"/>
    <property type="match status" value="1"/>
</dbReference>
<dbReference type="Proteomes" id="UP000255317">
    <property type="component" value="Unassembled WGS sequence"/>
</dbReference>
<dbReference type="InterPro" id="IPR036412">
    <property type="entry name" value="HAD-like_sf"/>
</dbReference>
<dbReference type="Gene3D" id="3.40.50.1000">
    <property type="entry name" value="HAD superfamily/HAD-like"/>
    <property type="match status" value="1"/>
</dbReference>
<comment type="similarity">
    <text evidence="2">Belongs to the KdsC family.</text>
</comment>